<sequence>MTISDADFAKSSILAAMPFARALRLEFVELTGERAAMRLPDNPDHHNHARSQQAGALLALAETVSGAAVFNALGDRLRLALPLSVRAELDHRQPFEGPVLAEAVLGEEWTRAVAELEAGGRPEFPVEVALRAEDDTAAGTATVVWTLQPYR</sequence>
<dbReference type="CDD" id="cd03443">
    <property type="entry name" value="PaaI_thioesterase"/>
    <property type="match status" value="1"/>
</dbReference>
<name>A0ABY4L4F1_THEAE</name>
<dbReference type="RefSeq" id="WP_248591056.1">
    <property type="nucleotide sequence ID" value="NZ_BAABEB010000022.1"/>
</dbReference>
<reference evidence="1 2" key="1">
    <citation type="submission" date="2020-04" db="EMBL/GenBank/DDBJ databases">
        <title>Thermobifida alba genome sequencing and assembly.</title>
        <authorList>
            <person name="Luzics S."/>
            <person name="Horvath B."/>
            <person name="Nagy I."/>
            <person name="Toth A."/>
            <person name="Nagy I."/>
            <person name="Kukolya J."/>
        </authorList>
    </citation>
    <scope>NUCLEOTIDE SEQUENCE [LARGE SCALE GENOMIC DNA]</scope>
    <source>
        <strain evidence="1 2">DSM 43795</strain>
    </source>
</reference>
<evidence type="ECO:0000313" key="1">
    <source>
        <dbReference type="EMBL" id="UPT22560.1"/>
    </source>
</evidence>
<keyword evidence="2" id="KW-1185">Reference proteome</keyword>
<gene>
    <name evidence="1" type="ORF">FOF52_17695</name>
</gene>
<evidence type="ECO:0000313" key="2">
    <source>
        <dbReference type="Proteomes" id="UP000832041"/>
    </source>
</evidence>
<dbReference type="InterPro" id="IPR027961">
    <property type="entry name" value="DUF4442"/>
</dbReference>
<dbReference type="InterPro" id="IPR029069">
    <property type="entry name" value="HotDog_dom_sf"/>
</dbReference>
<protein>
    <submittedName>
        <fullName evidence="1">DUF4442 domain-containing protein</fullName>
    </submittedName>
</protein>
<accession>A0ABY4L4F1</accession>
<dbReference type="EMBL" id="CP051627">
    <property type="protein sequence ID" value="UPT22560.1"/>
    <property type="molecule type" value="Genomic_DNA"/>
</dbReference>
<proteinExistence type="predicted"/>
<dbReference type="SUPFAM" id="SSF54637">
    <property type="entry name" value="Thioesterase/thiol ester dehydrase-isomerase"/>
    <property type="match status" value="1"/>
</dbReference>
<dbReference type="Proteomes" id="UP000832041">
    <property type="component" value="Chromosome"/>
</dbReference>
<dbReference type="Pfam" id="PF14539">
    <property type="entry name" value="DUF4442"/>
    <property type="match status" value="1"/>
</dbReference>
<dbReference type="Gene3D" id="3.10.129.10">
    <property type="entry name" value="Hotdog Thioesterase"/>
    <property type="match status" value="1"/>
</dbReference>
<organism evidence="1 2">
    <name type="scientific">Thermobifida alba</name>
    <name type="common">Thermomonospora alba</name>
    <dbReference type="NCBI Taxonomy" id="53522"/>
    <lineage>
        <taxon>Bacteria</taxon>
        <taxon>Bacillati</taxon>
        <taxon>Actinomycetota</taxon>
        <taxon>Actinomycetes</taxon>
        <taxon>Streptosporangiales</taxon>
        <taxon>Nocardiopsidaceae</taxon>
        <taxon>Thermobifida</taxon>
    </lineage>
</organism>